<dbReference type="GO" id="GO:0005688">
    <property type="term" value="C:U6 snRNP"/>
    <property type="evidence" value="ECO:0007669"/>
    <property type="project" value="TreeGrafter"/>
</dbReference>
<sequence>MPNDFFVVMVRVLTIDGHLVMGNLEGYDQNTNVVLTNAIERVFSPNQIIKPKPSKGVIIRGDDIISVGTFDNEEESQVDYSRVFADKINDSKNCSLTPKSVTRK</sequence>
<dbReference type="PANTHER" id="PTHR15588:SF9">
    <property type="entry name" value="U6 SNRNA-ASSOCIATED SM-LIKE PROTEIN LSM8"/>
    <property type="match status" value="1"/>
</dbReference>
<gene>
    <name evidence="4" type="ORF">BOH78_2199</name>
</gene>
<dbReference type="InterPro" id="IPR001163">
    <property type="entry name" value="Sm_dom_euk/arc"/>
</dbReference>
<dbReference type="InterPro" id="IPR044642">
    <property type="entry name" value="PTHR15588"/>
</dbReference>
<proteinExistence type="predicted"/>
<accession>A0A1V2LPF0</accession>
<dbReference type="SMART" id="SM00651">
    <property type="entry name" value="Sm"/>
    <property type="match status" value="1"/>
</dbReference>
<dbReference type="InterPro" id="IPR010920">
    <property type="entry name" value="LSM_dom_sf"/>
</dbReference>
<dbReference type="Pfam" id="PF01423">
    <property type="entry name" value="LSM"/>
    <property type="match status" value="1"/>
</dbReference>
<dbReference type="PANTHER" id="PTHR15588">
    <property type="entry name" value="LSM1"/>
    <property type="match status" value="1"/>
</dbReference>
<feature type="domain" description="Sm" evidence="3">
    <location>
        <begin position="4"/>
        <end position="69"/>
    </location>
</feature>
<dbReference type="AlphaFoldDB" id="A0A1V2LPF0"/>
<protein>
    <submittedName>
        <fullName evidence="4">U6 snRNA-associated Sm-like protein LSm8</fullName>
    </submittedName>
</protein>
<evidence type="ECO:0000259" key="3">
    <source>
        <dbReference type="SMART" id="SM00651"/>
    </source>
</evidence>
<evidence type="ECO:0000313" key="4">
    <source>
        <dbReference type="EMBL" id="ONH74888.1"/>
    </source>
</evidence>
<dbReference type="EMBL" id="MQVM01000008">
    <property type="protein sequence ID" value="ONH74888.1"/>
    <property type="molecule type" value="Genomic_DNA"/>
</dbReference>
<dbReference type="Proteomes" id="UP000189274">
    <property type="component" value="Unassembled WGS sequence"/>
</dbReference>
<reference evidence="5" key="1">
    <citation type="journal article" date="2017" name="Genome Announc.">
        <title>Genome sequences of Cyberlindnera fabianii 65, Pichia kudriavzevii 129, and Saccharomyces cerevisiae 131 isolated from fermented masau fruits in Zimbabwe.</title>
        <authorList>
            <person name="van Rijswijck I.M.H."/>
            <person name="Derks M.F.L."/>
            <person name="Abee T."/>
            <person name="de Ridder D."/>
            <person name="Smid E.J."/>
        </authorList>
    </citation>
    <scope>NUCLEOTIDE SEQUENCE [LARGE SCALE GENOMIC DNA]</scope>
    <source>
        <strain evidence="5">129</strain>
    </source>
</reference>
<keyword evidence="2" id="KW-0687">Ribonucleoprotein</keyword>
<dbReference type="GO" id="GO:0071011">
    <property type="term" value="C:precatalytic spliceosome"/>
    <property type="evidence" value="ECO:0007669"/>
    <property type="project" value="TreeGrafter"/>
</dbReference>
<dbReference type="GO" id="GO:0003729">
    <property type="term" value="F:mRNA binding"/>
    <property type="evidence" value="ECO:0007669"/>
    <property type="project" value="TreeGrafter"/>
</dbReference>
<evidence type="ECO:0000313" key="5">
    <source>
        <dbReference type="Proteomes" id="UP000189274"/>
    </source>
</evidence>
<dbReference type="GO" id="GO:0000398">
    <property type="term" value="P:mRNA splicing, via spliceosome"/>
    <property type="evidence" value="ECO:0007669"/>
    <property type="project" value="TreeGrafter"/>
</dbReference>
<evidence type="ECO:0000256" key="2">
    <source>
        <dbReference type="ARBA" id="ARBA00023274"/>
    </source>
</evidence>
<evidence type="ECO:0000256" key="1">
    <source>
        <dbReference type="ARBA" id="ARBA00022884"/>
    </source>
</evidence>
<dbReference type="GO" id="GO:0046540">
    <property type="term" value="C:U4/U6 x U5 tri-snRNP complex"/>
    <property type="evidence" value="ECO:0007669"/>
    <property type="project" value="TreeGrafter"/>
</dbReference>
<dbReference type="Gene3D" id="2.30.30.100">
    <property type="match status" value="1"/>
</dbReference>
<name>A0A1V2LPF0_PICKU</name>
<organism evidence="4 5">
    <name type="scientific">Pichia kudriavzevii</name>
    <name type="common">Yeast</name>
    <name type="synonym">Issatchenkia orientalis</name>
    <dbReference type="NCBI Taxonomy" id="4909"/>
    <lineage>
        <taxon>Eukaryota</taxon>
        <taxon>Fungi</taxon>
        <taxon>Dikarya</taxon>
        <taxon>Ascomycota</taxon>
        <taxon>Saccharomycotina</taxon>
        <taxon>Pichiomycetes</taxon>
        <taxon>Pichiales</taxon>
        <taxon>Pichiaceae</taxon>
        <taxon>Pichia</taxon>
    </lineage>
</organism>
<keyword evidence="1" id="KW-0694">RNA-binding</keyword>
<comment type="caution">
    <text evidence="4">The sequence shown here is derived from an EMBL/GenBank/DDBJ whole genome shotgun (WGS) entry which is preliminary data.</text>
</comment>
<dbReference type="SUPFAM" id="SSF50182">
    <property type="entry name" value="Sm-like ribonucleoproteins"/>
    <property type="match status" value="1"/>
</dbReference>
<dbReference type="VEuPathDB" id="FungiDB:C5L36_0B03700"/>